<evidence type="ECO:0000259" key="1">
    <source>
        <dbReference type="Pfam" id="PF21849"/>
    </source>
</evidence>
<organism evidence="2 3">
    <name type="scientific">Haloarcula marismortui ATCC 33799</name>
    <dbReference type="NCBI Taxonomy" id="662475"/>
    <lineage>
        <taxon>Archaea</taxon>
        <taxon>Methanobacteriati</taxon>
        <taxon>Methanobacteriota</taxon>
        <taxon>Stenosarchaea group</taxon>
        <taxon>Halobacteria</taxon>
        <taxon>Halobacteriales</taxon>
        <taxon>Haloarculaceae</taxon>
        <taxon>Haloarcula</taxon>
    </lineage>
</organism>
<dbReference type="Proteomes" id="UP000011687">
    <property type="component" value="Unassembled WGS sequence"/>
</dbReference>
<reference evidence="2 3" key="1">
    <citation type="journal article" date="2014" name="PLoS Genet.">
        <title>Phylogenetically driven sequencing of extremely halophilic archaea reveals strategies for static and dynamic osmo-response.</title>
        <authorList>
            <person name="Becker E.A."/>
            <person name="Seitzer P.M."/>
            <person name="Tritt A."/>
            <person name="Larsen D."/>
            <person name="Krusor M."/>
            <person name="Yao A.I."/>
            <person name="Wu D."/>
            <person name="Madern D."/>
            <person name="Eisen J.A."/>
            <person name="Darling A.E."/>
            <person name="Facciotti M.T."/>
        </authorList>
    </citation>
    <scope>NUCLEOTIDE SEQUENCE [LARGE SCALE GENOMIC DNA]</scope>
    <source>
        <strain evidence="2 3">ATCC 33799</strain>
    </source>
</reference>
<name>M0JPB0_9EURY</name>
<proteinExistence type="predicted"/>
<evidence type="ECO:0000313" key="2">
    <source>
        <dbReference type="EMBL" id="EMA09495.1"/>
    </source>
</evidence>
<dbReference type="EMBL" id="AOLS01000127">
    <property type="protein sequence ID" value="EMA09495.1"/>
    <property type="molecule type" value="Genomic_DNA"/>
</dbReference>
<dbReference type="InterPro" id="IPR054203">
    <property type="entry name" value="DUF6908"/>
</dbReference>
<comment type="caution">
    <text evidence="2">The sequence shown here is derived from an EMBL/GenBank/DDBJ whole genome shotgun (WGS) entry which is preliminary data.</text>
</comment>
<dbReference type="AlphaFoldDB" id="M0JPB0"/>
<evidence type="ECO:0000313" key="3">
    <source>
        <dbReference type="Proteomes" id="UP000011687"/>
    </source>
</evidence>
<feature type="domain" description="DUF6908" evidence="1">
    <location>
        <begin position="1"/>
        <end position="77"/>
    </location>
</feature>
<protein>
    <recommendedName>
        <fullName evidence="1">DUF6908 domain-containing protein</fullName>
    </recommendedName>
</protein>
<gene>
    <name evidence="2" type="ORF">C435_22044</name>
</gene>
<dbReference type="PATRIC" id="fig|662475.6.peg.4313"/>
<sequence length="88" mass="10530">MDLTVEKVRKNRLSVAHYWERRGDLMRDPEIVFAVENGWTPIRYRQDPRFALADENGLDIEDFVSQWDNNLRRQGFIAAARDRYDDKT</sequence>
<keyword evidence="3" id="KW-1185">Reference proteome</keyword>
<accession>M0JPB0</accession>
<dbReference type="Pfam" id="PF21849">
    <property type="entry name" value="DUF6908"/>
    <property type="match status" value="1"/>
</dbReference>